<dbReference type="AlphaFoldDB" id="A0AA45C8F7"/>
<keyword evidence="1" id="KW-1133">Transmembrane helix</keyword>
<reference evidence="2 3" key="1">
    <citation type="submission" date="2018-05" db="EMBL/GenBank/DDBJ databases">
        <title>Genomic Encyclopedia of Type Strains, Phase IV (KMG-IV): sequencing the most valuable type-strain genomes for metagenomic binning, comparative biology and taxonomic classification.</title>
        <authorList>
            <person name="Goeker M."/>
        </authorList>
    </citation>
    <scope>NUCLEOTIDE SEQUENCE [LARGE SCALE GENOMIC DNA]</scope>
    <source>
        <strain evidence="2 3">DSM 24906</strain>
    </source>
</reference>
<dbReference type="EMBL" id="QGGI01000002">
    <property type="protein sequence ID" value="PWJ96128.1"/>
    <property type="molecule type" value="Genomic_DNA"/>
</dbReference>
<feature type="transmembrane region" description="Helical" evidence="1">
    <location>
        <begin position="63"/>
        <end position="81"/>
    </location>
</feature>
<evidence type="ECO:0000313" key="3">
    <source>
        <dbReference type="Proteomes" id="UP000245921"/>
    </source>
</evidence>
<keyword evidence="2" id="KW-0378">Hydrolase</keyword>
<gene>
    <name evidence="2" type="ORF">C7380_10235</name>
</gene>
<feature type="transmembrane region" description="Helical" evidence="1">
    <location>
        <begin position="33"/>
        <end position="51"/>
    </location>
</feature>
<keyword evidence="1" id="KW-0472">Membrane</keyword>
<dbReference type="Proteomes" id="UP000245921">
    <property type="component" value="Unassembled WGS sequence"/>
</dbReference>
<name>A0AA45C8F7_9BACT</name>
<dbReference type="Pfam" id="PF04307">
    <property type="entry name" value="YdjM"/>
    <property type="match status" value="1"/>
</dbReference>
<keyword evidence="3" id="KW-1185">Reference proteome</keyword>
<keyword evidence="1" id="KW-0812">Transmembrane</keyword>
<organism evidence="2 3">
    <name type="scientific">Oceanotoga teriensis</name>
    <dbReference type="NCBI Taxonomy" id="515440"/>
    <lineage>
        <taxon>Bacteria</taxon>
        <taxon>Thermotogati</taxon>
        <taxon>Thermotogota</taxon>
        <taxon>Thermotogae</taxon>
        <taxon>Petrotogales</taxon>
        <taxon>Petrotogaceae</taxon>
        <taxon>Oceanotoga</taxon>
    </lineage>
</organism>
<feature type="transmembrane region" description="Helical" evidence="1">
    <location>
        <begin position="97"/>
        <end position="118"/>
    </location>
</feature>
<proteinExistence type="predicted"/>
<accession>A0AA45C8F7</accession>
<evidence type="ECO:0000313" key="2">
    <source>
        <dbReference type="EMBL" id="PWJ96128.1"/>
    </source>
</evidence>
<feature type="transmembrane region" description="Helical" evidence="1">
    <location>
        <begin position="7"/>
        <end position="27"/>
    </location>
</feature>
<evidence type="ECO:0000256" key="1">
    <source>
        <dbReference type="SAM" id="Phobius"/>
    </source>
</evidence>
<dbReference type="InterPro" id="IPR007404">
    <property type="entry name" value="YdjM-like"/>
</dbReference>
<feature type="transmembrane region" description="Helical" evidence="1">
    <location>
        <begin position="125"/>
        <end position="143"/>
    </location>
</feature>
<dbReference type="GO" id="GO:0016787">
    <property type="term" value="F:hydrolase activity"/>
    <property type="evidence" value="ECO:0007669"/>
    <property type="project" value="UniProtKB-KW"/>
</dbReference>
<feature type="transmembrane region" description="Helical" evidence="1">
    <location>
        <begin position="149"/>
        <end position="169"/>
    </location>
</feature>
<dbReference type="RefSeq" id="WP_109603751.1">
    <property type="nucleotide sequence ID" value="NZ_JAMHJO010000001.1"/>
</dbReference>
<sequence>MPNFRTHIISGIIGFPIFFFVFNIISYLFTKNFYSFSASEITISYALFILGSDFPDVDHQKSLINRFFRILLILVSVYYFFEYDYIFKHYIPFKGPFYYLLIIFVGISVGTLFGIIFNNTTKHRGAWHSILTAVLLSVILFLLNTKYYILIKFFYSFSLFIGYITHLSLDTINTNLKKKKRIKIKNKK</sequence>
<protein>
    <submittedName>
        <fullName evidence="2">LexA-binding, inner membrane-associated putative hydrolase</fullName>
    </submittedName>
</protein>
<comment type="caution">
    <text evidence="2">The sequence shown here is derived from an EMBL/GenBank/DDBJ whole genome shotgun (WGS) entry which is preliminary data.</text>
</comment>